<sequence>MAIVLAVVLVIALLTAWVAGAGSMPSQGVPGSTDATRLGPAPGETVTGYLARAAAVPPGPSGPRPALVQFATEQDLAGAAAAVAGTEATAREAVFRVPLPRVQTALRGVTLDATGTVDPVAALRLAEARADNQAGEQARTSSGRPAAVAAAESARLSAGCACVVALVVETDPAALPVLRARPGVRAVEVAPAGAQISALAVSPLLPEQTDDGRDPPETVGPVPDDGPVPAG</sequence>
<organism evidence="2 3">
    <name type="scientific">Actinomycetospora chibensis</name>
    <dbReference type="NCBI Taxonomy" id="663606"/>
    <lineage>
        <taxon>Bacteria</taxon>
        <taxon>Bacillati</taxon>
        <taxon>Actinomycetota</taxon>
        <taxon>Actinomycetes</taxon>
        <taxon>Pseudonocardiales</taxon>
        <taxon>Pseudonocardiaceae</taxon>
        <taxon>Actinomycetospora</taxon>
    </lineage>
</organism>
<evidence type="ECO:0000313" key="2">
    <source>
        <dbReference type="EMBL" id="MFC4833321.1"/>
    </source>
</evidence>
<protein>
    <submittedName>
        <fullName evidence="2">Uncharacterized protein</fullName>
    </submittedName>
</protein>
<proteinExistence type="predicted"/>
<dbReference type="RefSeq" id="WP_274190160.1">
    <property type="nucleotide sequence ID" value="NZ_BAABHN010000027.1"/>
</dbReference>
<gene>
    <name evidence="2" type="ORF">ACFPEL_12990</name>
</gene>
<keyword evidence="3" id="KW-1185">Reference proteome</keyword>
<evidence type="ECO:0000256" key="1">
    <source>
        <dbReference type="SAM" id="MobiDB-lite"/>
    </source>
</evidence>
<evidence type="ECO:0000313" key="3">
    <source>
        <dbReference type="Proteomes" id="UP001595909"/>
    </source>
</evidence>
<accession>A0ABV9RGI5</accession>
<dbReference type="EMBL" id="JBHSIM010000027">
    <property type="protein sequence ID" value="MFC4833321.1"/>
    <property type="molecule type" value="Genomic_DNA"/>
</dbReference>
<name>A0ABV9RGI5_9PSEU</name>
<dbReference type="Proteomes" id="UP001595909">
    <property type="component" value="Unassembled WGS sequence"/>
</dbReference>
<reference evidence="3" key="1">
    <citation type="journal article" date="2019" name="Int. J. Syst. Evol. Microbiol.">
        <title>The Global Catalogue of Microorganisms (GCM) 10K type strain sequencing project: providing services to taxonomists for standard genome sequencing and annotation.</title>
        <authorList>
            <consortium name="The Broad Institute Genomics Platform"/>
            <consortium name="The Broad Institute Genome Sequencing Center for Infectious Disease"/>
            <person name="Wu L."/>
            <person name="Ma J."/>
        </authorList>
    </citation>
    <scope>NUCLEOTIDE SEQUENCE [LARGE SCALE GENOMIC DNA]</scope>
    <source>
        <strain evidence="3">CCUG 50347</strain>
    </source>
</reference>
<comment type="caution">
    <text evidence="2">The sequence shown here is derived from an EMBL/GenBank/DDBJ whole genome shotgun (WGS) entry which is preliminary data.</text>
</comment>
<feature type="region of interest" description="Disordered" evidence="1">
    <location>
        <begin position="201"/>
        <end position="231"/>
    </location>
</feature>